<protein>
    <recommendedName>
        <fullName evidence="4">Dot/Icm T4SS effector</fullName>
    </recommendedName>
</protein>
<dbReference type="Proteomes" id="UP001320170">
    <property type="component" value="Unassembled WGS sequence"/>
</dbReference>
<feature type="coiled-coil region" evidence="1">
    <location>
        <begin position="211"/>
        <end position="238"/>
    </location>
</feature>
<dbReference type="EMBL" id="JAJTND010000001">
    <property type="protein sequence ID" value="MCE3530897.1"/>
    <property type="molecule type" value="Genomic_DNA"/>
</dbReference>
<evidence type="ECO:0000313" key="2">
    <source>
        <dbReference type="EMBL" id="MCE3530897.1"/>
    </source>
</evidence>
<organism evidence="2 3">
    <name type="scientific">Legionella resiliens</name>
    <dbReference type="NCBI Taxonomy" id="2905958"/>
    <lineage>
        <taxon>Bacteria</taxon>
        <taxon>Pseudomonadati</taxon>
        <taxon>Pseudomonadota</taxon>
        <taxon>Gammaproteobacteria</taxon>
        <taxon>Legionellales</taxon>
        <taxon>Legionellaceae</taxon>
        <taxon>Legionella</taxon>
    </lineage>
</organism>
<name>A0ABS8WZT2_9GAMM</name>
<accession>A0ABS8WZT2</accession>
<sequence length="353" mass="40017">MLTRIEVVMDSGGTIAEAGSQKEHFTNGFGGCTAFHAKTDSGLYGLYHLSGTSDRKPQMVENATDTNEPFRDWIQALALALKEHHSGQILHFEIGTPWLFGNNTKIKESHPQLGMERYLKGLCAKYGIEHYDITLINMIGVESIVVSEKGMTCYGSNEQKTNVCPAKYQTDAEIFEHLGWTNEQCLRYVTADNNVDFDGKLREKYQTRCNAEQMAKMKKEMELQRKEIENQKMEKVQEIKGSLLSEIKVLVNKYQLQLEKEPKEDINAFNQCVFLEELYQAVESNDLSLLHDMNDLPYFKQVTEGNSLLSFFSEKTEIGNLFDKAEEQLLQVQALSSEEATDYGSRTGPNGTS</sequence>
<keyword evidence="1" id="KW-0175">Coiled coil</keyword>
<reference evidence="2 3" key="1">
    <citation type="journal article" date="2024" name="Pathogens">
        <title>Characterization of a Novel Species of Legionella Isolated from a Healthcare Facility: Legionella resiliens sp. nov.</title>
        <authorList>
            <person name="Cristino S."/>
            <person name="Pascale M.R."/>
            <person name="Marino F."/>
            <person name="Derelitto C."/>
            <person name="Salaris S."/>
            <person name="Orsini M."/>
            <person name="Squarzoni S."/>
            <person name="Grottola A."/>
            <person name="Girolamini L."/>
        </authorList>
    </citation>
    <scope>NUCLEOTIDE SEQUENCE [LARGE SCALE GENOMIC DNA]</scope>
    <source>
        <strain evidence="2 3">8cVS16</strain>
    </source>
</reference>
<gene>
    <name evidence="2" type="ORF">LXO92_00725</name>
</gene>
<dbReference type="RefSeq" id="WP_232890131.1">
    <property type="nucleotide sequence ID" value="NZ_JAJSPM010000001.1"/>
</dbReference>
<comment type="caution">
    <text evidence="2">The sequence shown here is derived from an EMBL/GenBank/DDBJ whole genome shotgun (WGS) entry which is preliminary data.</text>
</comment>
<proteinExistence type="predicted"/>
<evidence type="ECO:0000256" key="1">
    <source>
        <dbReference type="SAM" id="Coils"/>
    </source>
</evidence>
<evidence type="ECO:0000313" key="3">
    <source>
        <dbReference type="Proteomes" id="UP001320170"/>
    </source>
</evidence>
<evidence type="ECO:0008006" key="4">
    <source>
        <dbReference type="Google" id="ProtNLM"/>
    </source>
</evidence>
<keyword evidence="3" id="KW-1185">Reference proteome</keyword>